<comment type="caution">
    <text evidence="4">The sequence shown here is derived from an EMBL/GenBank/DDBJ whole genome shotgun (WGS) entry which is preliminary data.</text>
</comment>
<dbReference type="PANTHER" id="PTHR42928">
    <property type="entry name" value="TRICARBOXYLATE-BINDING PROTEIN"/>
    <property type="match status" value="1"/>
</dbReference>
<dbReference type="CDD" id="cd13578">
    <property type="entry name" value="PBP2_Bug27"/>
    <property type="match status" value="1"/>
</dbReference>
<feature type="signal peptide" evidence="3">
    <location>
        <begin position="1"/>
        <end position="45"/>
    </location>
</feature>
<evidence type="ECO:0000256" key="1">
    <source>
        <dbReference type="ARBA" id="ARBA00006987"/>
    </source>
</evidence>
<dbReference type="AlphaFoldDB" id="A0A327M4K8"/>
<dbReference type="EMBL" id="QLIX01000018">
    <property type="protein sequence ID" value="RAI57325.1"/>
    <property type="molecule type" value="Genomic_DNA"/>
</dbReference>
<reference evidence="5" key="1">
    <citation type="submission" date="2018-06" db="EMBL/GenBank/DDBJ databases">
        <authorList>
            <person name="Khan S.A."/>
        </authorList>
    </citation>
    <scope>NUCLEOTIDE SEQUENCE [LARGE SCALE GENOMIC DNA]</scope>
    <source>
        <strain evidence="5">DB-1506</strain>
    </source>
</reference>
<feature type="region of interest" description="Disordered" evidence="2">
    <location>
        <begin position="1"/>
        <end position="22"/>
    </location>
</feature>
<dbReference type="PANTHER" id="PTHR42928:SF5">
    <property type="entry name" value="BLR1237 PROTEIN"/>
    <property type="match status" value="1"/>
</dbReference>
<protein>
    <submittedName>
        <fullName evidence="4">Tripartite tricarboxylate transporter substrate binding protein</fullName>
    </submittedName>
</protein>
<accession>A0A327M4K8</accession>
<evidence type="ECO:0000313" key="4">
    <source>
        <dbReference type="EMBL" id="RAI57325.1"/>
    </source>
</evidence>
<keyword evidence="3" id="KW-0732">Signal</keyword>
<evidence type="ECO:0000313" key="5">
    <source>
        <dbReference type="Proteomes" id="UP000249065"/>
    </source>
</evidence>
<sequence>MGSQTRSGLLPAPRRNSVPQPNRRPVLASLALLAALASPGAPVQAQPAWPSQPIRLIVPFSAGVSDTIARLVGTEMSKSLGQPIVVENKAGAGGNIGSEACARATPDGYTICLGTISSHAINPAITPKMPYDVARDFAPITQLAAQPNAIAVANDMPARSLAELIAVLKEKPGDTAFGTSGVGTSVHLAGALFMQMTGTRIEHVPYRGSGQVTTALMTGELPMAFDNLSSVLPFAREGKFRILGVTTLQRSPAAPDIPAVAETVPGFESLSWHGVFAPAKVPPAIIARLHKEAVAALASPGVASRFQELGITPVGNTPEEFGRFVASETARWGEVARRAKIQLD</sequence>
<dbReference type="SUPFAM" id="SSF53850">
    <property type="entry name" value="Periplasmic binding protein-like II"/>
    <property type="match status" value="1"/>
</dbReference>
<evidence type="ECO:0000256" key="2">
    <source>
        <dbReference type="SAM" id="MobiDB-lite"/>
    </source>
</evidence>
<dbReference type="PIRSF" id="PIRSF017082">
    <property type="entry name" value="YflP"/>
    <property type="match status" value="1"/>
</dbReference>
<dbReference type="OrthoDB" id="7374750at2"/>
<comment type="similarity">
    <text evidence="1">Belongs to the UPF0065 (bug) family.</text>
</comment>
<dbReference type="InterPro" id="IPR005064">
    <property type="entry name" value="BUG"/>
</dbReference>
<dbReference type="Pfam" id="PF03401">
    <property type="entry name" value="TctC"/>
    <property type="match status" value="1"/>
</dbReference>
<name>A0A327M4K8_9PROT</name>
<proteinExistence type="inferred from homology"/>
<dbReference type="Gene3D" id="3.40.190.10">
    <property type="entry name" value="Periplasmic binding protein-like II"/>
    <property type="match status" value="1"/>
</dbReference>
<evidence type="ECO:0000256" key="3">
    <source>
        <dbReference type="SAM" id="SignalP"/>
    </source>
</evidence>
<keyword evidence="5" id="KW-1185">Reference proteome</keyword>
<feature type="chain" id="PRO_5016438914" evidence="3">
    <location>
        <begin position="46"/>
        <end position="344"/>
    </location>
</feature>
<dbReference type="Gene3D" id="3.40.190.150">
    <property type="entry name" value="Bordetella uptake gene, domain 1"/>
    <property type="match status" value="1"/>
</dbReference>
<organism evidence="4 5">
    <name type="scientific">Roseicella frigidaeris</name>
    <dbReference type="NCBI Taxonomy" id="2230885"/>
    <lineage>
        <taxon>Bacteria</taxon>
        <taxon>Pseudomonadati</taxon>
        <taxon>Pseudomonadota</taxon>
        <taxon>Alphaproteobacteria</taxon>
        <taxon>Acetobacterales</taxon>
        <taxon>Roseomonadaceae</taxon>
        <taxon>Roseicella</taxon>
    </lineage>
</organism>
<dbReference type="InterPro" id="IPR042100">
    <property type="entry name" value="Bug_dom1"/>
</dbReference>
<dbReference type="Proteomes" id="UP000249065">
    <property type="component" value="Unassembled WGS sequence"/>
</dbReference>
<gene>
    <name evidence="4" type="ORF">DOO78_19155</name>
</gene>